<dbReference type="Pfam" id="PF13344">
    <property type="entry name" value="Hydrolase_6"/>
    <property type="match status" value="1"/>
</dbReference>
<dbReference type="GO" id="GO:0046872">
    <property type="term" value="F:metal ion binding"/>
    <property type="evidence" value="ECO:0007669"/>
    <property type="project" value="UniProtKB-KW"/>
</dbReference>
<dbReference type="AlphaFoldDB" id="A0A1I1QHZ1"/>
<name>A0A1I1QHZ1_9CLOT</name>
<comment type="similarity">
    <text evidence="1">Belongs to the HAD-like hydrolase superfamily. NagD family.</text>
</comment>
<dbReference type="PANTHER" id="PTHR19288:SF46">
    <property type="entry name" value="HALOACID DEHALOGENASE-LIKE HYDROLASE DOMAIN-CONTAINING PROTEIN 2"/>
    <property type="match status" value="1"/>
</dbReference>
<feature type="active site" description="Proton donor" evidence="2">
    <location>
        <position position="29"/>
    </location>
</feature>
<feature type="binding site" evidence="4">
    <location>
        <position position="27"/>
    </location>
    <ligand>
        <name>Mg(2+)</name>
        <dbReference type="ChEBI" id="CHEBI:18420"/>
    </ligand>
</feature>
<evidence type="ECO:0000313" key="6">
    <source>
        <dbReference type="Proteomes" id="UP000199263"/>
    </source>
</evidence>
<evidence type="ECO:0000313" key="5">
    <source>
        <dbReference type="EMBL" id="SFD21627.1"/>
    </source>
</evidence>
<evidence type="ECO:0000256" key="3">
    <source>
        <dbReference type="PIRSR" id="PIRSR000915-2"/>
    </source>
</evidence>
<sequence>MLNKCKELEYEDKAKTLLKKVKCFILDLDGTVYLGNKILDGSIEFLKILEKNDIKFKFFTNNSSKNAKFYVNKITNMGYEVNDSMMMISNEVIIDHINKELPNKKVFVLGNEYLKNDFIDSGINVVEDDADVVIVGFDTSLAYDNVTKACDFIRNGASFLGVNPDFNCPIENGFMPDCGAICSMITASTGVTPVFFGKPSPYTLKYILNDMGFKEEEIAFVGDRLYTDIAMGKGNDLVTILVLSGETKIEDLKESQIQPTLIFDSLRDVGNLLKKIS</sequence>
<dbReference type="Pfam" id="PF13242">
    <property type="entry name" value="Hydrolase_like"/>
    <property type="match status" value="1"/>
</dbReference>
<dbReference type="PIRSF" id="PIRSF000915">
    <property type="entry name" value="PGP-type_phosphatase"/>
    <property type="match status" value="1"/>
</dbReference>
<dbReference type="GO" id="GO:0016791">
    <property type="term" value="F:phosphatase activity"/>
    <property type="evidence" value="ECO:0007669"/>
    <property type="project" value="TreeGrafter"/>
</dbReference>
<dbReference type="Gene3D" id="3.40.50.1000">
    <property type="entry name" value="HAD superfamily/HAD-like"/>
    <property type="match status" value="2"/>
</dbReference>
<dbReference type="STRING" id="119641.SAMN05421842_12516"/>
<dbReference type="NCBIfam" id="TIGR01460">
    <property type="entry name" value="HAD-SF-IIA"/>
    <property type="match status" value="1"/>
</dbReference>
<dbReference type="SUPFAM" id="SSF56784">
    <property type="entry name" value="HAD-like"/>
    <property type="match status" value="1"/>
</dbReference>
<keyword evidence="1 4" id="KW-0460">Magnesium</keyword>
<evidence type="ECO:0000256" key="2">
    <source>
        <dbReference type="PIRSR" id="PIRSR000915-1"/>
    </source>
</evidence>
<dbReference type="InterPro" id="IPR006357">
    <property type="entry name" value="HAD-SF_hydro_IIA"/>
</dbReference>
<dbReference type="EMBL" id="FOMG01000025">
    <property type="protein sequence ID" value="SFD21627.1"/>
    <property type="molecule type" value="Genomic_DNA"/>
</dbReference>
<dbReference type="OrthoDB" id="9810449at2"/>
<dbReference type="InterPro" id="IPR036412">
    <property type="entry name" value="HAD-like_sf"/>
</dbReference>
<evidence type="ECO:0000256" key="4">
    <source>
        <dbReference type="PIRSR" id="PIRSR000915-3"/>
    </source>
</evidence>
<dbReference type="Proteomes" id="UP000199263">
    <property type="component" value="Unassembled WGS sequence"/>
</dbReference>
<keyword evidence="1 4" id="KW-0479">Metal-binding</keyword>
<accession>A0A1I1QHZ1</accession>
<dbReference type="InterPro" id="IPR023214">
    <property type="entry name" value="HAD_sf"/>
</dbReference>
<feature type="binding site" evidence="4">
    <location>
        <position position="223"/>
    </location>
    <ligand>
        <name>Mg(2+)</name>
        <dbReference type="ChEBI" id="CHEBI:18420"/>
    </ligand>
</feature>
<dbReference type="GO" id="GO:0005737">
    <property type="term" value="C:cytoplasm"/>
    <property type="evidence" value="ECO:0007669"/>
    <property type="project" value="TreeGrafter"/>
</dbReference>
<evidence type="ECO:0000256" key="1">
    <source>
        <dbReference type="PIRNR" id="PIRNR000915"/>
    </source>
</evidence>
<organism evidence="5 6">
    <name type="scientific">Clostridium uliginosum</name>
    <dbReference type="NCBI Taxonomy" id="119641"/>
    <lineage>
        <taxon>Bacteria</taxon>
        <taxon>Bacillati</taxon>
        <taxon>Bacillota</taxon>
        <taxon>Clostridia</taxon>
        <taxon>Eubacteriales</taxon>
        <taxon>Clostridiaceae</taxon>
        <taxon>Clostridium</taxon>
    </lineage>
</organism>
<comment type="cofactor">
    <cofactor evidence="4">
        <name>Mg(2+)</name>
        <dbReference type="ChEBI" id="CHEBI:18420"/>
    </cofactor>
    <text evidence="4">Divalent metal ions. Mg(2+) is the most effective.</text>
</comment>
<gene>
    <name evidence="5" type="ORF">SAMN05421842_12516</name>
</gene>
<feature type="binding site" evidence="3">
    <location>
        <position position="198"/>
    </location>
    <ligand>
        <name>substrate</name>
    </ligand>
</feature>
<dbReference type="PANTHER" id="PTHR19288">
    <property type="entry name" value="4-NITROPHENYLPHOSPHATASE-RELATED"/>
    <property type="match status" value="1"/>
</dbReference>
<comment type="function">
    <text evidence="1">Catalyzes the dephosphorylation of 2-6 carbon acid sugars in vitro.</text>
</comment>
<dbReference type="EC" id="3.1.3.-" evidence="1"/>
<reference evidence="5 6" key="1">
    <citation type="submission" date="2016-10" db="EMBL/GenBank/DDBJ databases">
        <authorList>
            <person name="de Groot N.N."/>
        </authorList>
    </citation>
    <scope>NUCLEOTIDE SEQUENCE [LARGE SCALE GENOMIC DNA]</scope>
    <source>
        <strain evidence="5 6">DSM 12992</strain>
    </source>
</reference>
<dbReference type="RefSeq" id="WP_090093136.1">
    <property type="nucleotide sequence ID" value="NZ_FOMG01000025.1"/>
</dbReference>
<feature type="binding site" evidence="4">
    <location>
        <position position="29"/>
    </location>
    <ligand>
        <name>Mg(2+)</name>
        <dbReference type="ChEBI" id="CHEBI:18420"/>
    </ligand>
</feature>
<keyword evidence="6" id="KW-1185">Reference proteome</keyword>
<proteinExistence type="inferred from homology"/>
<protein>
    <recommendedName>
        <fullName evidence="1">Acid sugar phosphatase</fullName>
        <ecNumber evidence="1">3.1.3.-</ecNumber>
    </recommendedName>
</protein>
<feature type="active site" description="Proton donor" evidence="2">
    <location>
        <position position="27"/>
    </location>
</feature>